<name>A0ACB6FAU9_9PLEO</name>
<accession>A0ACB6FAU9</accession>
<evidence type="ECO:0000313" key="2">
    <source>
        <dbReference type="Proteomes" id="UP000293547"/>
    </source>
</evidence>
<proteinExistence type="predicted"/>
<protein>
    <submittedName>
        <fullName evidence="1">Uncharacterized protein</fullName>
    </submittedName>
</protein>
<keyword evidence="2" id="KW-1185">Reference proteome</keyword>
<gene>
    <name evidence="1" type="ORF">AG0111_0g10051</name>
</gene>
<organism evidence="1 2">
    <name type="scientific">Alternaria gaisen</name>
    <dbReference type="NCBI Taxonomy" id="167740"/>
    <lineage>
        <taxon>Eukaryota</taxon>
        <taxon>Fungi</taxon>
        <taxon>Dikarya</taxon>
        <taxon>Ascomycota</taxon>
        <taxon>Pezizomycotina</taxon>
        <taxon>Dothideomycetes</taxon>
        <taxon>Pleosporomycetidae</taxon>
        <taxon>Pleosporales</taxon>
        <taxon>Pleosporineae</taxon>
        <taxon>Pleosporaceae</taxon>
        <taxon>Alternaria</taxon>
        <taxon>Alternaria sect. Alternaria</taxon>
    </lineage>
</organism>
<evidence type="ECO:0000313" key="1">
    <source>
        <dbReference type="EMBL" id="KAB2101525.1"/>
    </source>
</evidence>
<dbReference type="EMBL" id="PDWZ02000011">
    <property type="protein sequence ID" value="KAB2101525.1"/>
    <property type="molecule type" value="Genomic_DNA"/>
</dbReference>
<sequence>MYLVDIQEGVTPRSERTCGWPESTPGSKDIGADHVAPIPQPSSVRPSTKPRESTAETPKGGVDSKTSVGSHVDPQRPSFVDWDSEKEEEIDTVHLDDGDSEKDGGEPTSMALVPAYHHNPEKPARINQGDGNREEGQSKRETRFQILPGLRKEHTQEDLNREYNSEERDKYIDDSDDSEFSDAVGSNEDADRFVDLLDGLNPKSSATSNSIKHSTPLAREGSRDYRATLADNARARREKEYYNHKQQRTDLTCEIRHASPDDAATWLYRLVFLNEKSQGNTECPNVIQQQDVEVPRTADRLLLQWTIVEPTTGNVEHDASDSEATMVDPDPSWSRRLRSHISRIAAEEERSMPRGPRNVYSNGFDYDDLADNPYDNFRCRHGRTRGDCAICEVHDPVDRDETPEYGPHRRGPSPLRSTQTGDPMNSGAGRPFPPDVPYAHYERTEQERAYQTHRNETLTKDIERLESTIRRTEASYTKEFAYRERMEIAIEKQHQYALQSMQDQVEAMKKEHDSTAIAQKKQLELELINEHEKRVKSVREHLEKEAKQNAETQLILENRWRATLEELEKMKTMTKMKEEEWYANEKKQAEAKAKRVENAEPARARLQISTLADRDQTWNPKFSSLEISISRTDGAPSRTFIHGTLCFTKPFLPSLSELYQVLKAHDWQPLWMRGSSGGKTWFLGRTPIAVDFSRRDYMPQVGKLPDQTGLPVHAGDMDDEYAAVGMGLVERDAIDALDLGYKGRMDDQYYRFDVDLTYEDVESLIATSLLMRERRHRKACVENVAGRAASPSRNLSAFPTGSTPTLEVPRPSGRSTTPQPSRSGNSEERSRRHYKKSSSSRRVL</sequence>
<dbReference type="Proteomes" id="UP000293547">
    <property type="component" value="Unassembled WGS sequence"/>
</dbReference>
<comment type="caution">
    <text evidence="1">The sequence shown here is derived from an EMBL/GenBank/DDBJ whole genome shotgun (WGS) entry which is preliminary data.</text>
</comment>
<reference evidence="1 2" key="1">
    <citation type="journal article" date="2019" name="bioRxiv">
        <title>Genomics, evolutionary history and diagnostics of the Alternaria alternata species group including apple and Asian pear pathotypes.</title>
        <authorList>
            <person name="Armitage A.D."/>
            <person name="Cockerton H.M."/>
            <person name="Sreenivasaprasad S."/>
            <person name="Woodhall J.W."/>
            <person name="Lane C.R."/>
            <person name="Harrison R.J."/>
            <person name="Clarkson J.P."/>
        </authorList>
    </citation>
    <scope>NUCLEOTIDE SEQUENCE [LARGE SCALE GENOMIC DNA]</scope>
    <source>
        <strain evidence="1 2">FERA 650</strain>
    </source>
</reference>